<sequence>MAFDLRDANYKSKYKVKGIPFRGKIGIDVSDCKTSAEVIEKAKLNYTVAKCQLAAKMPAINGSRDGSLFPNIVNGHEFVDVPNSFCTYRTDTNIPLGEVRGRYEPVQNIQAFNFFDNAIGDNIKWCSAGYLGYGQKIFVTAKIQTPITVSGNDHIDQYLVFTNSHDGSSAVQIMLTPVRLWCLNMLNSARKASESYISFRHNQGVNGKLYTVPEILGFTKEKIEEEKQIYEVLFKTDVNDDDIKHYICDVFLNEKENEIVNEFKLHNALFNRDNSAFEQSGISKQKLNIITDVLDYTFTGLGQKQVEGTAWQMYNGITGYYSNVKSYTNDEKRLEVGLFGADYNVSQKALSLALELC</sequence>
<dbReference type="NCBIfam" id="TIGR03299">
    <property type="entry name" value="LGT_TIGR03299"/>
    <property type="match status" value="1"/>
</dbReference>
<evidence type="ECO:0000313" key="2">
    <source>
        <dbReference type="Proteomes" id="UP001269161"/>
    </source>
</evidence>
<dbReference type="InterPro" id="IPR026325">
    <property type="entry name" value="DUF932"/>
</dbReference>
<accession>A0AAF0D5H1</accession>
<dbReference type="Pfam" id="PF06067">
    <property type="entry name" value="DUF932"/>
    <property type="match status" value="1"/>
</dbReference>
<dbReference type="InterPro" id="IPR017686">
    <property type="entry name" value="Phg/plasmid-like_prot"/>
</dbReference>
<organism evidence="1 2">
    <name type="scientific">Caudoviricetes sp. 'Rudgehvirus jaberico'</name>
    <dbReference type="NCBI Taxonomy" id="3028515"/>
    <lineage>
        <taxon>Viruses</taxon>
        <taxon>Duplodnaviria</taxon>
        <taxon>Heunggongvirae</taxon>
        <taxon>Uroviricota</taxon>
        <taxon>Caudoviricetes</taxon>
        <taxon>Crassvirales</taxon>
        <taxon>Intestiviridae</taxon>
        <taxon>Crudevirinae</taxon>
    </lineage>
</organism>
<keyword evidence="2" id="KW-1185">Reference proteome</keyword>
<protein>
    <submittedName>
        <fullName evidence="1">Uncharacterized protein</fullName>
    </submittedName>
</protein>
<reference evidence="1" key="1">
    <citation type="submission" date="2023-01" db="EMBL/GenBank/DDBJ databases">
        <title>New crAssphage isolates infecting Bacteroides cellulosilyticus.</title>
        <authorList>
            <person name="Papudeshi B."/>
            <person name="Vega A.A."/>
            <person name="Souza C."/>
            <person name="Giles S.K."/>
            <person name="Mallawaarachchi V."/>
            <person name="Roach M.J."/>
            <person name="An M."/>
            <person name="Jacobson N."/>
            <person name="McNair K."/>
            <person name="Mora M.F."/>
            <person name="Pastrana K."/>
            <person name="Leigh C."/>
            <person name="Cram C."/>
            <person name="Plewa W.S."/>
            <person name="Grigson S.R."/>
            <person name="Bouras G.S."/>
            <person name="Decewicz P."/>
            <person name="Luque A."/>
            <person name="Droit L."/>
            <person name="Handley S."/>
            <person name="Segall A.M."/>
            <person name="Dinsdale E.A."/>
            <person name="Edwards R.A."/>
        </authorList>
    </citation>
    <scope>NUCLEOTIDE SEQUENCE</scope>
    <source>
        <strain evidence="1">Bc11</strain>
    </source>
</reference>
<proteinExistence type="predicted"/>
<dbReference type="EMBL" id="OQ198719">
    <property type="protein sequence ID" value="WEU69875.1"/>
    <property type="molecule type" value="Genomic_DNA"/>
</dbReference>
<dbReference type="Proteomes" id="UP001269161">
    <property type="component" value="Segment"/>
</dbReference>
<dbReference type="RefSeq" id="YP_011108637.1">
    <property type="nucleotide sequence ID" value="NC_091965.1"/>
</dbReference>
<name>A0AAF0D5H1_9CAUD</name>
<evidence type="ECO:0000313" key="1">
    <source>
        <dbReference type="EMBL" id="WEU69875.1"/>
    </source>
</evidence>